<evidence type="ECO:0000256" key="1">
    <source>
        <dbReference type="ARBA" id="ARBA00022729"/>
    </source>
</evidence>
<accession>A0A2P2C8T7</accession>
<dbReference type="AlphaFoldDB" id="A0A2P2C8T7"/>
<dbReference type="Pfam" id="PF13416">
    <property type="entry name" value="SBP_bac_8"/>
    <property type="match status" value="1"/>
</dbReference>
<dbReference type="PANTHER" id="PTHR30006:SF24">
    <property type="entry name" value="SLL0237 PROTEIN"/>
    <property type="match status" value="1"/>
</dbReference>
<sequence length="354" mass="38164">MKTKRKTMILVASAASAALLAGCGGGAAAPKASADVGDDINAICEAGKEEGAIQRWASSSNDTYAQEIKPFTDKYGIEVVHTDVDPGGITPRIMAEKQAGRAFSPDVVEGSTIDFVPVLNENYLQKIDWTAAPFNFPEDHLTKGTETPGLRIFRTFSGIAYNTDEVAEADLPSTFEELADAEWAGRINIQPNGAYFSHLPNAKVMGSEGAKAWLDKFLEEAEPVPLHGGTAGIQAVAAGQLDISSNATFDKVEEFVELSGGPVGFKYLDYVNVTDHAAYIVKDSPRTNAVKCYLAWWGTDEAAAQRHKYEYKTNDTSPEDLPEGSQLVAMETLEDIAIAEDFTGYISESFLEAD</sequence>
<keyword evidence="1" id="KW-0732">Signal</keyword>
<name>A0A2P2C8T7_9ZZZZ</name>
<evidence type="ECO:0008006" key="3">
    <source>
        <dbReference type="Google" id="ProtNLM"/>
    </source>
</evidence>
<gene>
    <name evidence="2" type="ORF">NOCA250046</name>
</gene>
<dbReference type="SUPFAM" id="SSF53850">
    <property type="entry name" value="Periplasmic binding protein-like II"/>
    <property type="match status" value="1"/>
</dbReference>
<dbReference type="InterPro" id="IPR006059">
    <property type="entry name" value="SBP"/>
</dbReference>
<dbReference type="Gene3D" id="3.40.190.10">
    <property type="entry name" value="Periplasmic binding protein-like II"/>
    <property type="match status" value="2"/>
</dbReference>
<dbReference type="PANTHER" id="PTHR30006">
    <property type="entry name" value="THIAMINE-BINDING PERIPLASMIC PROTEIN-RELATED"/>
    <property type="match status" value="1"/>
</dbReference>
<dbReference type="EMBL" id="CZKA01000045">
    <property type="protein sequence ID" value="CUR58419.1"/>
    <property type="molecule type" value="Genomic_DNA"/>
</dbReference>
<proteinExistence type="predicted"/>
<dbReference type="PROSITE" id="PS51257">
    <property type="entry name" value="PROKAR_LIPOPROTEIN"/>
    <property type="match status" value="1"/>
</dbReference>
<protein>
    <recommendedName>
        <fullName evidence="3">Extracellular solute-binding protein</fullName>
    </recommendedName>
</protein>
<evidence type="ECO:0000313" key="2">
    <source>
        <dbReference type="EMBL" id="CUR58419.1"/>
    </source>
</evidence>
<reference evidence="2" key="1">
    <citation type="submission" date="2015-08" db="EMBL/GenBank/DDBJ databases">
        <authorList>
            <person name="Babu N.S."/>
            <person name="Beckwith C.J."/>
            <person name="Beseler K.G."/>
            <person name="Brison A."/>
            <person name="Carone J.V."/>
            <person name="Caskin T.P."/>
            <person name="Diamond M."/>
            <person name="Durham M.E."/>
            <person name="Foxe J.M."/>
            <person name="Go M."/>
            <person name="Henderson B.A."/>
            <person name="Jones I.B."/>
            <person name="McGettigan J.A."/>
            <person name="Micheletti S.J."/>
            <person name="Nasrallah M.E."/>
            <person name="Ortiz D."/>
            <person name="Piller C.R."/>
            <person name="Privatt S.R."/>
            <person name="Schneider S.L."/>
            <person name="Sharp S."/>
            <person name="Smith T.C."/>
            <person name="Stanton J.D."/>
            <person name="Ullery H.E."/>
            <person name="Wilson R.J."/>
            <person name="Serrano M.G."/>
            <person name="Buck G."/>
            <person name="Lee V."/>
            <person name="Wang Y."/>
            <person name="Carvalho R."/>
            <person name="Voegtly L."/>
            <person name="Shi R."/>
            <person name="Duckworth R."/>
            <person name="Johnson A."/>
            <person name="Loviza R."/>
            <person name="Walstead R."/>
            <person name="Shah Z."/>
            <person name="Kiflezghi M."/>
            <person name="Wade K."/>
            <person name="Ball S.L."/>
            <person name="Bradley K.W."/>
            <person name="Asai D.J."/>
            <person name="Bowman C.A."/>
            <person name="Russell D.A."/>
            <person name="Pope W.H."/>
            <person name="Jacobs-Sera D."/>
            <person name="Hendrix R.W."/>
            <person name="Hatfull G.F."/>
        </authorList>
    </citation>
    <scope>NUCLEOTIDE SEQUENCE</scope>
</reference>
<organism evidence="2">
    <name type="scientific">metagenome</name>
    <dbReference type="NCBI Taxonomy" id="256318"/>
    <lineage>
        <taxon>unclassified sequences</taxon>
        <taxon>metagenomes</taxon>
    </lineage>
</organism>